<accession>A0ABP0XX93</accession>
<reference evidence="1 2" key="1">
    <citation type="submission" date="2024-03" db="EMBL/GenBank/DDBJ databases">
        <authorList>
            <person name="Gkanogiannis A."/>
            <person name="Becerra Lopez-Lavalle L."/>
        </authorList>
    </citation>
    <scope>NUCLEOTIDE SEQUENCE [LARGE SCALE GENOMIC DNA]</scope>
</reference>
<organism evidence="1 2">
    <name type="scientific">Citrullus colocynthis</name>
    <name type="common">colocynth</name>
    <dbReference type="NCBI Taxonomy" id="252529"/>
    <lineage>
        <taxon>Eukaryota</taxon>
        <taxon>Viridiplantae</taxon>
        <taxon>Streptophyta</taxon>
        <taxon>Embryophyta</taxon>
        <taxon>Tracheophyta</taxon>
        <taxon>Spermatophyta</taxon>
        <taxon>Magnoliopsida</taxon>
        <taxon>eudicotyledons</taxon>
        <taxon>Gunneridae</taxon>
        <taxon>Pentapetalae</taxon>
        <taxon>rosids</taxon>
        <taxon>fabids</taxon>
        <taxon>Cucurbitales</taxon>
        <taxon>Cucurbitaceae</taxon>
        <taxon>Benincaseae</taxon>
        <taxon>Citrullus</taxon>
    </lineage>
</organism>
<name>A0ABP0XX93_9ROSI</name>
<dbReference type="Proteomes" id="UP001642487">
    <property type="component" value="Chromosome 11"/>
</dbReference>
<dbReference type="EMBL" id="OZ021745">
    <property type="protein sequence ID" value="CAK9312780.1"/>
    <property type="molecule type" value="Genomic_DNA"/>
</dbReference>
<keyword evidence="2" id="KW-1185">Reference proteome</keyword>
<gene>
    <name evidence="1" type="ORF">CITCOLO1_LOCUS4487</name>
</gene>
<proteinExistence type="predicted"/>
<protein>
    <submittedName>
        <fullName evidence="1">Uncharacterized protein</fullName>
    </submittedName>
</protein>
<evidence type="ECO:0000313" key="1">
    <source>
        <dbReference type="EMBL" id="CAK9312780.1"/>
    </source>
</evidence>
<sequence>MNLTVGWGSIPIAFRYQISIFNGTYGSILGCGAVKTRRHFDAAQERNKRTHPQALYFITSFPCGCGRSSSRRQKVPLI</sequence>
<evidence type="ECO:0000313" key="2">
    <source>
        <dbReference type="Proteomes" id="UP001642487"/>
    </source>
</evidence>